<dbReference type="EMBL" id="FWFS01000008">
    <property type="protein sequence ID" value="SLN51985.1"/>
    <property type="molecule type" value="Genomic_DNA"/>
</dbReference>
<accession>A0A1Y5T493</accession>
<organism evidence="1 2">
    <name type="scientific">Aquimixticola soesokkakensis</name>
    <dbReference type="NCBI Taxonomy" id="1519096"/>
    <lineage>
        <taxon>Bacteria</taxon>
        <taxon>Pseudomonadati</taxon>
        <taxon>Pseudomonadota</taxon>
        <taxon>Alphaproteobacteria</taxon>
        <taxon>Rhodobacterales</taxon>
        <taxon>Paracoccaceae</taxon>
        <taxon>Aquimixticola</taxon>
    </lineage>
</organism>
<name>A0A1Y5T493_9RHOB</name>
<evidence type="ECO:0000313" key="2">
    <source>
        <dbReference type="Proteomes" id="UP000193862"/>
    </source>
</evidence>
<evidence type="ECO:0000313" key="1">
    <source>
        <dbReference type="EMBL" id="SLN51985.1"/>
    </source>
</evidence>
<sequence>MAPRRLRLHLSAARDSRLTLWSAFQNKSAFQTTKTAPFGTAVSARSRGAGVA</sequence>
<gene>
    <name evidence="1" type="ORF">AQS8620_02256</name>
</gene>
<dbReference type="Proteomes" id="UP000193862">
    <property type="component" value="Unassembled WGS sequence"/>
</dbReference>
<keyword evidence="2" id="KW-1185">Reference proteome</keyword>
<dbReference type="AlphaFoldDB" id="A0A1Y5T493"/>
<reference evidence="1 2" key="1">
    <citation type="submission" date="2017-03" db="EMBL/GenBank/DDBJ databases">
        <authorList>
            <person name="Afonso C.L."/>
            <person name="Miller P.J."/>
            <person name="Scott M.A."/>
            <person name="Spackman E."/>
            <person name="Goraichik I."/>
            <person name="Dimitrov K.M."/>
            <person name="Suarez D.L."/>
            <person name="Swayne D.E."/>
        </authorList>
    </citation>
    <scope>NUCLEOTIDE SEQUENCE [LARGE SCALE GENOMIC DNA]</scope>
    <source>
        <strain evidence="1 2">CECT 8620</strain>
    </source>
</reference>
<proteinExistence type="predicted"/>
<protein>
    <submittedName>
        <fullName evidence="1">Uncharacterized protein</fullName>
    </submittedName>
</protein>